<dbReference type="PANTHER" id="PTHR42732">
    <property type="entry name" value="BETA-GALACTOSIDASE"/>
    <property type="match status" value="1"/>
</dbReference>
<feature type="compositionally biased region" description="Basic residues" evidence="1">
    <location>
        <begin position="243"/>
        <end position="253"/>
    </location>
</feature>
<dbReference type="OrthoDB" id="408532at2759"/>
<dbReference type="InParanoid" id="A0A1E7ENQ9"/>
<feature type="region of interest" description="Disordered" evidence="1">
    <location>
        <begin position="320"/>
        <end position="352"/>
    </location>
</feature>
<dbReference type="Gene3D" id="3.20.20.80">
    <property type="entry name" value="Glycosidases"/>
    <property type="match status" value="1"/>
</dbReference>
<dbReference type="InterPro" id="IPR017853">
    <property type="entry name" value="GH"/>
</dbReference>
<dbReference type="AlphaFoldDB" id="A0A1E7ENQ9"/>
<dbReference type="SUPFAM" id="SSF49303">
    <property type="entry name" value="beta-Galactosidase/glucuronidase domain"/>
    <property type="match status" value="1"/>
</dbReference>
<dbReference type="InterPro" id="IPR051913">
    <property type="entry name" value="GH2_Domain-Containing"/>
</dbReference>
<feature type="region of interest" description="Disordered" evidence="1">
    <location>
        <begin position="429"/>
        <end position="453"/>
    </location>
</feature>
<accession>A0A1E7ENQ9</accession>
<evidence type="ECO:0000313" key="5">
    <source>
        <dbReference type="Proteomes" id="UP000095751"/>
    </source>
</evidence>
<dbReference type="Gene3D" id="2.60.120.260">
    <property type="entry name" value="Galactose-binding domain-like"/>
    <property type="match status" value="1"/>
</dbReference>
<feature type="region of interest" description="Disordered" evidence="1">
    <location>
        <begin position="230"/>
        <end position="256"/>
    </location>
</feature>
<feature type="region of interest" description="Disordered" evidence="1">
    <location>
        <begin position="88"/>
        <end position="115"/>
    </location>
</feature>
<keyword evidence="2" id="KW-0812">Transmembrane</keyword>
<reference evidence="4 5" key="1">
    <citation type="submission" date="2016-09" db="EMBL/GenBank/DDBJ databases">
        <title>Extensive genetic diversity and differential bi-allelic expression allows diatom success in the polar Southern Ocean.</title>
        <authorList>
            <consortium name="DOE Joint Genome Institute"/>
            <person name="Mock T."/>
            <person name="Otillar R.P."/>
            <person name="Strauss J."/>
            <person name="Dupont C."/>
            <person name="Frickenhaus S."/>
            <person name="Maumus F."/>
            <person name="Mcmullan M."/>
            <person name="Sanges R."/>
            <person name="Schmutz J."/>
            <person name="Toseland A."/>
            <person name="Valas R."/>
            <person name="Veluchamy A."/>
            <person name="Ward B.J."/>
            <person name="Allen A."/>
            <person name="Barry K."/>
            <person name="Falciatore A."/>
            <person name="Ferrante M."/>
            <person name="Fortunato A.E."/>
            <person name="Gloeckner G."/>
            <person name="Gruber A."/>
            <person name="Hipkin R."/>
            <person name="Janech M."/>
            <person name="Kroth P."/>
            <person name="Leese F."/>
            <person name="Lindquist E."/>
            <person name="Lyon B.R."/>
            <person name="Martin J."/>
            <person name="Mayer C."/>
            <person name="Parker M."/>
            <person name="Quesneville H."/>
            <person name="Raymond J."/>
            <person name="Uhlig C."/>
            <person name="Valentin K.U."/>
            <person name="Worden A.Z."/>
            <person name="Armbrust E.V."/>
            <person name="Bowler C."/>
            <person name="Green B."/>
            <person name="Moulton V."/>
            <person name="Van Oosterhout C."/>
            <person name="Grigoriev I."/>
        </authorList>
    </citation>
    <scope>NUCLEOTIDE SEQUENCE [LARGE SCALE GENOMIC DNA]</scope>
    <source>
        <strain evidence="4 5">CCMP1102</strain>
    </source>
</reference>
<name>A0A1E7ENQ9_9STRA</name>
<dbReference type="GO" id="GO:0004553">
    <property type="term" value="F:hydrolase activity, hydrolyzing O-glycosyl compounds"/>
    <property type="evidence" value="ECO:0007669"/>
    <property type="project" value="InterPro"/>
</dbReference>
<feature type="compositionally biased region" description="Polar residues" evidence="1">
    <location>
        <begin position="442"/>
        <end position="452"/>
    </location>
</feature>
<feature type="compositionally biased region" description="Low complexity" evidence="1">
    <location>
        <begin position="94"/>
        <end position="109"/>
    </location>
</feature>
<dbReference type="Proteomes" id="UP000095751">
    <property type="component" value="Unassembled WGS sequence"/>
</dbReference>
<gene>
    <name evidence="4" type="primary">BGLR1</name>
    <name evidence="4" type="ORF">FRACYDRAFT_251030</name>
</gene>
<evidence type="ECO:0000256" key="1">
    <source>
        <dbReference type="SAM" id="MobiDB-lite"/>
    </source>
</evidence>
<organism evidence="4 5">
    <name type="scientific">Fragilariopsis cylindrus CCMP1102</name>
    <dbReference type="NCBI Taxonomy" id="635003"/>
    <lineage>
        <taxon>Eukaryota</taxon>
        <taxon>Sar</taxon>
        <taxon>Stramenopiles</taxon>
        <taxon>Ochrophyta</taxon>
        <taxon>Bacillariophyta</taxon>
        <taxon>Bacillariophyceae</taxon>
        <taxon>Bacillariophycidae</taxon>
        <taxon>Bacillariales</taxon>
        <taxon>Bacillariaceae</taxon>
        <taxon>Fragilariopsis</taxon>
    </lineage>
</organism>
<dbReference type="InterPro" id="IPR036156">
    <property type="entry name" value="Beta-gal/glucu_dom_sf"/>
</dbReference>
<dbReference type="GO" id="GO:0005975">
    <property type="term" value="P:carbohydrate metabolic process"/>
    <property type="evidence" value="ECO:0007669"/>
    <property type="project" value="InterPro"/>
</dbReference>
<feature type="compositionally biased region" description="Low complexity" evidence="1">
    <location>
        <begin position="577"/>
        <end position="597"/>
    </location>
</feature>
<evidence type="ECO:0000313" key="4">
    <source>
        <dbReference type="EMBL" id="OEU07608.1"/>
    </source>
</evidence>
<protein>
    <submittedName>
        <fullName evidence="4">Putative beta-glucuronidase</fullName>
    </submittedName>
</protein>
<dbReference type="SUPFAM" id="SSF51445">
    <property type="entry name" value="(Trans)glycosidases"/>
    <property type="match status" value="1"/>
</dbReference>
<dbReference type="Pfam" id="PF02836">
    <property type="entry name" value="Glyco_hydro_2_C"/>
    <property type="match status" value="1"/>
</dbReference>
<feature type="transmembrane region" description="Helical" evidence="2">
    <location>
        <begin position="12"/>
        <end position="33"/>
    </location>
</feature>
<evidence type="ECO:0000259" key="3">
    <source>
        <dbReference type="Pfam" id="PF02836"/>
    </source>
</evidence>
<feature type="compositionally biased region" description="Low complexity" evidence="1">
    <location>
        <begin position="232"/>
        <end position="242"/>
    </location>
</feature>
<sequence length="929" mass="105037">MVLVIHLSIVPVPLQLIPLLLLNIVVVITHGIILTDHDSQQQQHQHQRQVQQPLQRVPGYWPKYSGSRQVFLLDGIWNASILAVKEDDEEKESASNSNADNKNNSSIASRSNTRRFDSMDPNIDISKIITKEQVLIPSTIEVITDPDHGSLPGYIGYRGVSFFRTQFETTTTTAATGGGGNGGGSAARIQFQACSFYCRVWFNGIEIGDHTAGGYVSWWLDVPSNVLKQGRQQQQQQQQQQQTKKKKKKKKKYTTATATATTNRTVSQYIVPISTVAVVQHELFVLVDNRFNSTTAPLHTGGDFWHYGGILRSVEWHERRERERSRPTSSSSSSVVDVLGSDFDDDNDNDDVSIQKEASFSSNDDGHDFDSNNHIVEEEEHRTTTIASEIFTNRKNNNLLSSLWPWRLYIFPQKDLRTVKLTLQLWVGEEKEEDSSSNNDNIRTSTNNTNTYHLPDDDDQLLKELIQNNQISLYFDGNTSSNVLLFFDDDDYLIAPKVGMRTLRNTTTTTTTQHRQQQHQQKQQRLVDLGVFYVPEPRVWSTTNPQLHNISVNLNGAIVTERFGLRYWDVGNYHSNSTTMTNNNNNSSSSSSSSSSSRIRLNGKVLKLVGWNHHTQFPYTGASPTNEQLDDDIRILEELGHSNFVRGAHYPQNPKWLDLLDEHGIVMWSETLGPGVSLQNLQDDYFLEQQEQQINEMVDNALNHASIAFWGFFNEGPSHKEEACNGYQASSDAILSRDTTRFITYASNKFPPHDRCYRAATVISHNGYPGWYATENPETFWNRIANDLQSGSIPSAIGKPFIISEAGAGGIYEWKQNDTAAMWTLEYQSKIISENVDVAISNSNISGIVLWHITDFKVDDKWEDNTHCDYLPGIKPLTCGYIEVDTSKAFGRPGGANHKGSLDFFRRPKPIFSIVASKYKNITYKSDRI</sequence>
<dbReference type="PANTHER" id="PTHR42732:SF1">
    <property type="entry name" value="BETA-MANNOSIDASE"/>
    <property type="match status" value="1"/>
</dbReference>
<dbReference type="InterPro" id="IPR006103">
    <property type="entry name" value="Glyco_hydro_2_cat"/>
</dbReference>
<feature type="domain" description="Glycoside hydrolase family 2 catalytic" evidence="3">
    <location>
        <begin position="597"/>
        <end position="858"/>
    </location>
</feature>
<feature type="compositionally biased region" description="Low complexity" evidence="1">
    <location>
        <begin position="329"/>
        <end position="341"/>
    </location>
</feature>
<dbReference type="KEGG" id="fcy:FRACYDRAFT_251030"/>
<dbReference type="InterPro" id="IPR008979">
    <property type="entry name" value="Galactose-bd-like_sf"/>
</dbReference>
<dbReference type="EMBL" id="KV784385">
    <property type="protein sequence ID" value="OEU07608.1"/>
    <property type="molecule type" value="Genomic_DNA"/>
</dbReference>
<feature type="compositionally biased region" description="Acidic residues" evidence="1">
    <location>
        <begin position="342"/>
        <end position="351"/>
    </location>
</feature>
<evidence type="ECO:0000256" key="2">
    <source>
        <dbReference type="SAM" id="Phobius"/>
    </source>
</evidence>
<keyword evidence="2" id="KW-0472">Membrane</keyword>
<keyword evidence="2" id="KW-1133">Transmembrane helix</keyword>
<keyword evidence="5" id="KW-1185">Reference proteome</keyword>
<dbReference type="SUPFAM" id="SSF49785">
    <property type="entry name" value="Galactose-binding domain-like"/>
    <property type="match status" value="1"/>
</dbReference>
<feature type="region of interest" description="Disordered" evidence="1">
    <location>
        <begin position="577"/>
        <end position="598"/>
    </location>
</feature>
<proteinExistence type="predicted"/>